<dbReference type="Proteomes" id="UP000239156">
    <property type="component" value="Unassembled WGS sequence"/>
</dbReference>
<feature type="compositionally biased region" description="Low complexity" evidence="3">
    <location>
        <begin position="849"/>
        <end position="861"/>
    </location>
</feature>
<feature type="compositionally biased region" description="Low complexity" evidence="3">
    <location>
        <begin position="794"/>
        <end position="825"/>
    </location>
</feature>
<gene>
    <name evidence="5" type="ORF">PSTT_12214</name>
</gene>
<dbReference type="PANTHER" id="PTHR31001">
    <property type="entry name" value="UNCHARACTERIZED TRANSCRIPTIONAL REGULATORY PROTEIN"/>
    <property type="match status" value="1"/>
</dbReference>
<evidence type="ECO:0000259" key="4">
    <source>
        <dbReference type="SMART" id="SM00906"/>
    </source>
</evidence>
<dbReference type="AlphaFoldDB" id="A0A2S4UX40"/>
<feature type="domain" description="Xylanolytic transcriptional activator regulatory" evidence="4">
    <location>
        <begin position="418"/>
        <end position="491"/>
    </location>
</feature>
<proteinExistence type="predicted"/>
<feature type="region of interest" description="Disordered" evidence="3">
    <location>
        <begin position="791"/>
        <end position="861"/>
    </location>
</feature>
<dbReference type="GO" id="GO:0006351">
    <property type="term" value="P:DNA-templated transcription"/>
    <property type="evidence" value="ECO:0007669"/>
    <property type="project" value="InterPro"/>
</dbReference>
<sequence length="1010" mass="111462">MDSHSVIKSESVYPASNGSNIPTIANLSTPPKRRPRHRLSCAECRRLKLKCTARLFLIYSRLDLTSKSSWPMYNDDDSFSLAIELGRVHHVPNGQFTSTRTTLLFIGCARICPDGTLQSKVRTKDTSVLLARISELENLLQRKDHELRQNCFNDRSGEHQSTSRISSDYASMGMVGSSSDQSQDTHVLGLIDGIGTLNVSDDGRSRFLGLSASSAFFDGDWSDCDSASSTPGTSEDPNETSESSSPFTFQALNGRPGLDPNQLKAYLPERHDAERLGNVYYNYVFHLYELLTRTEYSTLLDEMYDDHRNEICIGRLALLYSILHVFFLLLTVVSKPLGIVSSTCFQADLIPSSHSSLSVLFDPTVQALHPDARKWHDAAETCLRSTDYLASPSLATVQAIHTMGTYVMNSRADGAETFWPVLGTAMRLCQSMGLHRDGSNWGLQSSELESRRRTFHEILSLDRLQSLVLGRPYAISDKHFDTSIPRTEIEQPESHEPNTDFHVAKWRFSSYIGRVVDDAFSVSTPSLAVVNRLDEELRQFDRALSSRLKCPNTPPICQGPSWCDQNQVERKPGSDCPTDLQLTMQQHFMTALQNTTLLFLHRRAFALALSEATAEPLNSSFSKSVLSVIIESSRNLVRIAQAAQILYPELANRWWYLFCHAYNGATCVVTLLIKSPGCILSKHAWSTLSTAMSVFSTAAQYGPICRDLFNRLSRLHKQAMSALNADILPNPQSHSMHSYHPNQTLLSPSTSNSGDGSMSLAHYLEASGAHLQQTYTEFPCDLGASTRLTRKNRTQSVSNSSVASGRLSSLTSSSRSRGTSFGSTGPNEGPSTATSIGMTLNGSQGLGASRNGSNCNSNDNNGLNSTLATSFNMSSWAGLVHSPRDEFDEEESNEPPCWENLSIEPREESFNSPIFGVSHSQSNHYFEGFTEHFHPPMVLPSNETMLSPGPSNYGGGIYGPMPNPGPFENSSTHTPASSTLNQQQDSNAVTEGLTSPINTQFDLLDTFLTW</sequence>
<dbReference type="InterPro" id="IPR007219">
    <property type="entry name" value="XnlR_reg_dom"/>
</dbReference>
<keyword evidence="2" id="KW-0539">Nucleus</keyword>
<dbReference type="Pfam" id="PF04082">
    <property type="entry name" value="Fungal_trans"/>
    <property type="match status" value="1"/>
</dbReference>
<feature type="region of interest" description="Disordered" evidence="3">
    <location>
        <begin position="732"/>
        <end position="753"/>
    </location>
</feature>
<feature type="compositionally biased region" description="Polar residues" evidence="3">
    <location>
        <begin position="968"/>
        <end position="993"/>
    </location>
</feature>
<dbReference type="VEuPathDB" id="FungiDB:PSTT_12214"/>
<dbReference type="GO" id="GO:0003677">
    <property type="term" value="F:DNA binding"/>
    <property type="evidence" value="ECO:0007669"/>
    <property type="project" value="InterPro"/>
</dbReference>
<comment type="subcellular location">
    <subcellularLocation>
        <location evidence="1">Nucleus</location>
    </subcellularLocation>
</comment>
<dbReference type="SMART" id="SM00906">
    <property type="entry name" value="Fungal_trans"/>
    <property type="match status" value="1"/>
</dbReference>
<evidence type="ECO:0000256" key="1">
    <source>
        <dbReference type="ARBA" id="ARBA00004123"/>
    </source>
</evidence>
<evidence type="ECO:0000256" key="3">
    <source>
        <dbReference type="SAM" id="MobiDB-lite"/>
    </source>
</evidence>
<protein>
    <recommendedName>
        <fullName evidence="4">Xylanolytic transcriptional activator regulatory domain-containing protein</fullName>
    </recommendedName>
</protein>
<keyword evidence="6" id="KW-1185">Reference proteome</keyword>
<dbReference type="GO" id="GO:0005634">
    <property type="term" value="C:nucleus"/>
    <property type="evidence" value="ECO:0007669"/>
    <property type="project" value="UniProtKB-SubCell"/>
</dbReference>
<name>A0A2S4UX40_9BASI</name>
<dbReference type="PANTHER" id="PTHR31001:SF56">
    <property type="entry name" value="ZN(2)-C6 FUNGAL-TYPE DOMAIN-CONTAINING PROTEIN"/>
    <property type="match status" value="1"/>
</dbReference>
<feature type="region of interest" description="Disordered" evidence="3">
    <location>
        <begin position="226"/>
        <end position="251"/>
    </location>
</feature>
<reference evidence="5" key="1">
    <citation type="submission" date="2017-12" db="EMBL/GenBank/DDBJ databases">
        <title>Gene loss provides genomic basis for host adaptation in cereal stripe rust fungi.</title>
        <authorList>
            <person name="Xia C."/>
        </authorList>
    </citation>
    <scope>NUCLEOTIDE SEQUENCE [LARGE SCALE GENOMIC DNA]</scope>
    <source>
        <strain evidence="5">93-210</strain>
    </source>
</reference>
<dbReference type="EMBL" id="PKSL01000152">
    <property type="protein sequence ID" value="POW01837.1"/>
    <property type="molecule type" value="Genomic_DNA"/>
</dbReference>
<dbReference type="VEuPathDB" id="FungiDB:PSHT_14677"/>
<accession>A0A2S4UX40</accession>
<organism evidence="5 6">
    <name type="scientific">Puccinia striiformis</name>
    <dbReference type="NCBI Taxonomy" id="27350"/>
    <lineage>
        <taxon>Eukaryota</taxon>
        <taxon>Fungi</taxon>
        <taxon>Dikarya</taxon>
        <taxon>Basidiomycota</taxon>
        <taxon>Pucciniomycotina</taxon>
        <taxon>Pucciniomycetes</taxon>
        <taxon>Pucciniales</taxon>
        <taxon>Pucciniaceae</taxon>
        <taxon>Puccinia</taxon>
    </lineage>
</organism>
<comment type="caution">
    <text evidence="5">The sequence shown here is derived from an EMBL/GenBank/DDBJ whole genome shotgun (WGS) entry which is preliminary data.</text>
</comment>
<feature type="region of interest" description="Disordered" evidence="3">
    <location>
        <begin position="965"/>
        <end position="993"/>
    </location>
</feature>
<evidence type="ECO:0000313" key="5">
    <source>
        <dbReference type="EMBL" id="POW01837.1"/>
    </source>
</evidence>
<evidence type="ECO:0000256" key="2">
    <source>
        <dbReference type="ARBA" id="ARBA00023242"/>
    </source>
</evidence>
<dbReference type="InterPro" id="IPR050613">
    <property type="entry name" value="Sec_Metabolite_Reg"/>
</dbReference>
<dbReference type="GO" id="GO:0008270">
    <property type="term" value="F:zinc ion binding"/>
    <property type="evidence" value="ECO:0007669"/>
    <property type="project" value="InterPro"/>
</dbReference>
<evidence type="ECO:0000313" key="6">
    <source>
        <dbReference type="Proteomes" id="UP000239156"/>
    </source>
</evidence>
<dbReference type="CDD" id="cd12148">
    <property type="entry name" value="fungal_TF_MHR"/>
    <property type="match status" value="1"/>
</dbReference>
<feature type="compositionally biased region" description="Polar residues" evidence="3">
    <location>
        <begin position="829"/>
        <end position="843"/>
    </location>
</feature>